<evidence type="ECO:0000313" key="1">
    <source>
        <dbReference type="EMBL" id="MDB7905886.1"/>
    </source>
</evidence>
<dbReference type="Proteomes" id="UP001211173">
    <property type="component" value="Unassembled WGS sequence"/>
</dbReference>
<dbReference type="EMBL" id="JAQLWO010000006">
    <property type="protein sequence ID" value="MDB7905886.1"/>
    <property type="molecule type" value="Genomic_DNA"/>
</dbReference>
<dbReference type="AlphaFoldDB" id="A0A6I2RJY4"/>
<evidence type="ECO:0000313" key="3">
    <source>
        <dbReference type="EMBL" id="MSB49407.1"/>
    </source>
</evidence>
<dbReference type="Proteomes" id="UP000429811">
    <property type="component" value="Unassembled WGS sequence"/>
</dbReference>
<evidence type="ECO:0000313" key="2">
    <source>
        <dbReference type="EMBL" id="MDB7934666.1"/>
    </source>
</evidence>
<organism evidence="3 4">
    <name type="scientific">Flavonifractor plautii</name>
    <name type="common">Fusobacterium plautii</name>
    <dbReference type="NCBI Taxonomy" id="292800"/>
    <lineage>
        <taxon>Bacteria</taxon>
        <taxon>Bacillati</taxon>
        <taxon>Bacillota</taxon>
        <taxon>Clostridia</taxon>
        <taxon>Eubacteriales</taxon>
        <taxon>Oscillospiraceae</taxon>
        <taxon>Flavonifractor</taxon>
    </lineage>
</organism>
<evidence type="ECO:0000313" key="4">
    <source>
        <dbReference type="Proteomes" id="UP000429811"/>
    </source>
</evidence>
<name>A0A6I2RJY4_FLAPL</name>
<reference evidence="3 4" key="1">
    <citation type="journal article" date="2019" name="Nat. Med.">
        <title>A library of human gut bacterial isolates paired with longitudinal multiomics data enables mechanistic microbiome research.</title>
        <authorList>
            <person name="Poyet M."/>
            <person name="Groussin M."/>
            <person name="Gibbons S.M."/>
            <person name="Avila-Pacheco J."/>
            <person name="Jiang X."/>
            <person name="Kearney S.M."/>
            <person name="Perrotta A.R."/>
            <person name="Berdy B."/>
            <person name="Zhao S."/>
            <person name="Lieberman T.D."/>
            <person name="Swanson P.K."/>
            <person name="Smith M."/>
            <person name="Roesemann S."/>
            <person name="Alexander J.E."/>
            <person name="Rich S.A."/>
            <person name="Livny J."/>
            <person name="Vlamakis H."/>
            <person name="Clish C."/>
            <person name="Bullock K."/>
            <person name="Deik A."/>
            <person name="Scott J."/>
            <person name="Pierce K.A."/>
            <person name="Xavier R.J."/>
            <person name="Alm E.J."/>
        </authorList>
    </citation>
    <scope>NUCLEOTIDE SEQUENCE [LARGE SCALE GENOMIC DNA]</scope>
    <source>
        <strain evidence="3 4">BIOML-A5</strain>
    </source>
</reference>
<protein>
    <submittedName>
        <fullName evidence="3">Uncharacterized protein</fullName>
    </submittedName>
</protein>
<accession>A0A6I2RJY4</accession>
<dbReference type="EMBL" id="WKPO01000016">
    <property type="protein sequence ID" value="MSB49407.1"/>
    <property type="molecule type" value="Genomic_DNA"/>
</dbReference>
<dbReference type="Proteomes" id="UP001211006">
    <property type="component" value="Unassembled WGS sequence"/>
</dbReference>
<sequence length="58" mass="6769">MADEKCLLEDLQELVGCLYLSDLRLLCSRERVRQALKQLKAEDYPPAQWQDAAHYLMS</sequence>
<reference evidence="1" key="2">
    <citation type="submission" date="2023-01" db="EMBL/GenBank/DDBJ databases">
        <title>Human gut microbiome strain richness.</title>
        <authorList>
            <person name="Chen-Liaw A."/>
        </authorList>
    </citation>
    <scope>NUCLEOTIDE SEQUENCE</scope>
    <source>
        <strain evidence="2">1001287st1_F4_1001285I_161205</strain>
        <strain evidence="1">2225st1_A6_2225SCRN_200828</strain>
    </source>
</reference>
<gene>
    <name evidence="3" type="ORF">GKE90_12000</name>
    <name evidence="1" type="ORF">PND83_07870</name>
    <name evidence="2" type="ORF">PNE06_16405</name>
</gene>
<proteinExistence type="predicted"/>
<dbReference type="EMBL" id="JAQLWV010000028">
    <property type="protein sequence ID" value="MDB7934666.1"/>
    <property type="molecule type" value="Genomic_DNA"/>
</dbReference>
<dbReference type="GeneID" id="89522019"/>
<comment type="caution">
    <text evidence="3">The sequence shown here is derived from an EMBL/GenBank/DDBJ whole genome shotgun (WGS) entry which is preliminary data.</text>
</comment>
<dbReference type="RefSeq" id="WP_021632863.1">
    <property type="nucleotide sequence ID" value="NZ_BAABXT010000001.1"/>
</dbReference>